<name>A0A8K0PFI5_9PEZI</name>
<evidence type="ECO:0000313" key="4">
    <source>
        <dbReference type="Proteomes" id="UP000809789"/>
    </source>
</evidence>
<gene>
    <name evidence="3" type="ORF">KVT40_005542</name>
</gene>
<evidence type="ECO:0000256" key="1">
    <source>
        <dbReference type="SAM" id="MobiDB-lite"/>
    </source>
</evidence>
<feature type="region of interest" description="Disordered" evidence="1">
    <location>
        <begin position="336"/>
        <end position="370"/>
    </location>
</feature>
<proteinExistence type="predicted"/>
<dbReference type="Proteomes" id="UP000809789">
    <property type="component" value="Unassembled WGS sequence"/>
</dbReference>
<sequence length="1395" mass="151468">MGKAKEFPPKSKPTERSIRMVKNQFKYPQQWCQFWLNDKKNTSSPIKDVNAKQMYPVCRQLLKPATSTTRSSSSQTSTTTSTTTTTTLMSSSTTAVPTTITTTSITTQEPSISSTLTSSATTIRMTTTTARACGADPTAALVAIADSKIVLTDVKNLVPSENIILYYAQPAPGTLAAQLKVDMYRQTVDLSSSSLISNVACTSNELSFTSLPNAVAAIDAWPSRMTLITQHTSCNKLDEKGLWMVENIVKTTDGINVKYSFTAKTATWAEAADTMDISYGERKIAVGDSDFQSASPGACHHRFFYNYLHHHHFYHDERNHHNIFLDNADDDDYNYKHNYINNDNPNDDNLNDNDHNIDHNNKHDNDNDNDDDHYHYHNCILNSHVFGSAQSRGEANRGVTPSNFSKPEINAADWKPDDATLQDALEDKLQAAGLDPPDFFKKDADKAIEPPVCLARQNKRDLFDPSSGPIRALQKRFGWDDVWDIGCSDLVGAFTGDVGDLARAGKDIYDNRLGMHVHRLLLQSARSSSADIPVRFPVLMASQVLLQSKHQGRHLGVILKTGQILGAKMSVSEKSKAAMVLGLKTSGPLSYNWNTKVSSIALDAITVSGVFRIDPEVIFSLGAEFSTTKPVDITAGATMVWGQANADIDMSSISATNIYGWDPSLQVTQPVFKTSAVVKIYPYMRRLYEISFSVLGSKISSKATFTSQTAITFDTEYNEDTAVGSCRAGQLRLVSYASNKQNLVFGNGAYRPLNALSKTQPEKRFDVPSERPSADEIAQLRSTAGEFCTSYNYYYAPRIASYTTGVVPRDTYTSTISTSTVTTTPTTTETTGTTILATQIVYTATTTQGTATGTAALSAKYQKRHALVTKTSPAPEQVNSSPPVTGAVQQTSSSRVEVHKRAVATPALVATWDATKIRYACSQVATGSITLKFTTAYRTEFTSTITNTLTAYTVVGGLPITRTFTTTDYSWTTTTSYNSTVSLDAACPLQTQGSCFKILGSGYGAISAKELGLRDEIGQASFDVPGSTFYLACDKSLVALPDVRALVNHASGLLDFQTFDSTTSSSRLQCELNSVTKEVTCASTSGDTVLYGYNPQMPYWKAYFRGYTARPDVRQDAPCSCGDAAATDVAIYEPTNPACPAADNTTFTSTSGSVYQIQCSTSYIGSPLTQTTMTTLTAGINSCGADPDCIASSWNPLTNACKRMFTINSAPTTVPPSSAQIHSFIRVLYIGPSNLILNPTFEGTGSWIGASNDLVMPRWTPNGANIRYVLDADGVRTVDLFISGSYANFELKQTVAGLATDKYYRLTSYVDPYCAAGSSATFHHHQYQGASDFRLQGPLTATGLYKPYVSVFRPSGGTADPYNHLFGGTSGGACGVLLLRVTLYGPYDTEALARA</sequence>
<keyword evidence="4" id="KW-1185">Reference proteome</keyword>
<reference evidence="3" key="1">
    <citation type="submission" date="2021-07" db="EMBL/GenBank/DDBJ databases">
        <title>Elsinoe batatas strain:CRI-CJ2 Genome sequencing and assembly.</title>
        <authorList>
            <person name="Huang L."/>
        </authorList>
    </citation>
    <scope>NUCLEOTIDE SEQUENCE</scope>
    <source>
        <strain evidence="3">CRI-CJ2</strain>
    </source>
</reference>
<evidence type="ECO:0000259" key="2">
    <source>
        <dbReference type="Pfam" id="PF22974"/>
    </source>
</evidence>
<feature type="compositionally biased region" description="Polar residues" evidence="1">
    <location>
        <begin position="391"/>
        <end position="405"/>
    </location>
</feature>
<feature type="compositionally biased region" description="Basic and acidic residues" evidence="1">
    <location>
        <begin position="352"/>
        <end position="366"/>
    </location>
</feature>
<dbReference type="Pfam" id="PF22974">
    <property type="entry name" value="DUF7029"/>
    <property type="match status" value="1"/>
</dbReference>
<evidence type="ECO:0000313" key="3">
    <source>
        <dbReference type="EMBL" id="KAG8626597.1"/>
    </source>
</evidence>
<organism evidence="3 4">
    <name type="scientific">Elsinoe batatas</name>
    <dbReference type="NCBI Taxonomy" id="2601811"/>
    <lineage>
        <taxon>Eukaryota</taxon>
        <taxon>Fungi</taxon>
        <taxon>Dikarya</taxon>
        <taxon>Ascomycota</taxon>
        <taxon>Pezizomycotina</taxon>
        <taxon>Dothideomycetes</taxon>
        <taxon>Dothideomycetidae</taxon>
        <taxon>Myriangiales</taxon>
        <taxon>Elsinoaceae</taxon>
        <taxon>Elsinoe</taxon>
    </lineage>
</organism>
<dbReference type="OrthoDB" id="3946768at2759"/>
<dbReference type="InterPro" id="IPR054293">
    <property type="entry name" value="DUF7029"/>
</dbReference>
<feature type="region of interest" description="Disordered" evidence="1">
    <location>
        <begin position="64"/>
        <end position="95"/>
    </location>
</feature>
<feature type="domain" description="DUF7029" evidence="2">
    <location>
        <begin position="181"/>
        <end position="276"/>
    </location>
</feature>
<dbReference type="EMBL" id="JAESVG020000006">
    <property type="protein sequence ID" value="KAG8626597.1"/>
    <property type="molecule type" value="Genomic_DNA"/>
</dbReference>
<feature type="compositionally biased region" description="Low complexity" evidence="1">
    <location>
        <begin position="66"/>
        <end position="95"/>
    </location>
</feature>
<accession>A0A8K0PFI5</accession>
<comment type="caution">
    <text evidence="3">The sequence shown here is derived from an EMBL/GenBank/DDBJ whole genome shotgun (WGS) entry which is preliminary data.</text>
</comment>
<feature type="region of interest" description="Disordered" evidence="1">
    <location>
        <begin position="391"/>
        <end position="411"/>
    </location>
</feature>
<protein>
    <recommendedName>
        <fullName evidence="2">DUF7029 domain-containing protein</fullName>
    </recommendedName>
</protein>